<dbReference type="InterPro" id="IPR041891">
    <property type="entry name" value="Alpha_CA_prokaryot-like"/>
</dbReference>
<dbReference type="InterPro" id="IPR001148">
    <property type="entry name" value="CA_dom"/>
</dbReference>
<feature type="chain" id="PRO_5025094053" description="Carbonic anhydrase" evidence="10">
    <location>
        <begin position="28"/>
        <end position="289"/>
    </location>
</feature>
<comment type="cofactor">
    <cofactor evidence="1 10">
        <name>Zn(2+)</name>
        <dbReference type="ChEBI" id="CHEBI:29105"/>
    </cofactor>
</comment>
<protein>
    <recommendedName>
        <fullName evidence="5 10">Carbonic anhydrase</fullName>
        <ecNumber evidence="5 10">4.2.1.1</ecNumber>
    </recommendedName>
</protein>
<reference evidence="13" key="1">
    <citation type="submission" date="2013-01" db="EMBL/GenBank/DDBJ databases">
        <title>Draft Genome Sequence of a Mulberry Tree, Morus notabilis C.K. Schneid.</title>
        <authorList>
            <person name="He N."/>
            <person name="Zhao S."/>
        </authorList>
    </citation>
    <scope>NUCLEOTIDE SEQUENCE</scope>
</reference>
<dbReference type="GO" id="GO:0004089">
    <property type="term" value="F:carbonate dehydratase activity"/>
    <property type="evidence" value="ECO:0007669"/>
    <property type="project" value="UniProtKB-UniRule"/>
</dbReference>
<dbReference type="OrthoDB" id="429145at2759"/>
<dbReference type="STRING" id="981085.W9S2N6"/>
<dbReference type="Pfam" id="PF00194">
    <property type="entry name" value="Carb_anhydrase"/>
    <property type="match status" value="1"/>
</dbReference>
<dbReference type="GO" id="GO:0006730">
    <property type="term" value="P:one-carbon metabolic process"/>
    <property type="evidence" value="ECO:0007669"/>
    <property type="project" value="TreeGrafter"/>
</dbReference>
<evidence type="ECO:0000256" key="6">
    <source>
        <dbReference type="ARBA" id="ARBA00022723"/>
    </source>
</evidence>
<evidence type="ECO:0000256" key="5">
    <source>
        <dbReference type="ARBA" id="ARBA00012925"/>
    </source>
</evidence>
<dbReference type="Proteomes" id="UP000030645">
    <property type="component" value="Unassembled WGS sequence"/>
</dbReference>
<feature type="signal peptide" evidence="10">
    <location>
        <begin position="1"/>
        <end position="27"/>
    </location>
</feature>
<dbReference type="EMBL" id="KE345984">
    <property type="protein sequence ID" value="EXC22913.1"/>
    <property type="molecule type" value="Genomic_DNA"/>
</dbReference>
<dbReference type="PANTHER" id="PTHR18952">
    <property type="entry name" value="CARBONIC ANHYDRASE"/>
    <property type="match status" value="1"/>
</dbReference>
<dbReference type="InterPro" id="IPR018338">
    <property type="entry name" value="Carbonic_anhydrase_a-class_CS"/>
</dbReference>
<dbReference type="InterPro" id="IPR036398">
    <property type="entry name" value="CA_dom_sf"/>
</dbReference>
<keyword evidence="6 10" id="KW-0479">Metal-binding</keyword>
<dbReference type="KEGG" id="mnt:21390920"/>
<evidence type="ECO:0000256" key="1">
    <source>
        <dbReference type="ARBA" id="ARBA00001947"/>
    </source>
</evidence>
<keyword evidence="10" id="KW-0732">Signal</keyword>
<gene>
    <name evidence="12" type="ORF">L484_007522</name>
</gene>
<dbReference type="PANTHER" id="PTHR18952:SF208">
    <property type="entry name" value="CARBONIC ANHYDRASE XA-RELATED"/>
    <property type="match status" value="1"/>
</dbReference>
<dbReference type="GO" id="GO:0008270">
    <property type="term" value="F:zinc ion binding"/>
    <property type="evidence" value="ECO:0007669"/>
    <property type="project" value="UniProtKB-UniRule"/>
</dbReference>
<feature type="domain" description="Alpha-carbonic anhydrase" evidence="11">
    <location>
        <begin position="34"/>
        <end position="272"/>
    </location>
</feature>
<evidence type="ECO:0000313" key="13">
    <source>
        <dbReference type="Proteomes" id="UP000030645"/>
    </source>
</evidence>
<sequence length="289" mass="33515">MEKAAVKQILFCIFFIFLVLHFCPATSQEVEDERAFDYEAWSTRGPARWGQIRPDWRMCNNGTMQSPIDLMDQRVQVISTLQRLRRFYKPVNATLLNRGHDMMMKWTSGEAGYIDMNGTQYLLQQLHWHSPSEHTINGRRFDLELHMVHQSRTGQLVVIGINYRISSSDFFLSSMETHLQDIANMSYNSQPQKLVGIVDLRQLNIRSRRYYRYIGSLTVPPCTQSVVWIVLQQTRPVAREQVRLLRMAVRDGSATNARPLQRKHGRSVQLCNDQVTDQDKDSNAGVPLN</sequence>
<evidence type="ECO:0000256" key="3">
    <source>
        <dbReference type="ARBA" id="ARBA00004470"/>
    </source>
</evidence>
<keyword evidence="13" id="KW-1185">Reference proteome</keyword>
<dbReference type="Gene3D" id="3.10.200.10">
    <property type="entry name" value="Alpha carbonic anhydrase"/>
    <property type="match status" value="1"/>
</dbReference>
<dbReference type="GO" id="GO:0009570">
    <property type="term" value="C:chloroplast stroma"/>
    <property type="evidence" value="ECO:0007669"/>
    <property type="project" value="UniProtKB-SubCell"/>
</dbReference>
<proteinExistence type="inferred from homology"/>
<name>W9S2N6_9ROSA</name>
<dbReference type="PROSITE" id="PS51144">
    <property type="entry name" value="ALPHA_CA_2"/>
    <property type="match status" value="1"/>
</dbReference>
<dbReference type="SMART" id="SM01057">
    <property type="entry name" value="Carb_anhydrase"/>
    <property type="match status" value="1"/>
</dbReference>
<dbReference type="SUPFAM" id="SSF51069">
    <property type="entry name" value="Carbonic anhydrase"/>
    <property type="match status" value="1"/>
</dbReference>
<evidence type="ECO:0000259" key="11">
    <source>
        <dbReference type="PROSITE" id="PS51144"/>
    </source>
</evidence>
<comment type="catalytic activity">
    <reaction evidence="9 10">
        <text>hydrogencarbonate + H(+) = CO2 + H2O</text>
        <dbReference type="Rhea" id="RHEA:10748"/>
        <dbReference type="ChEBI" id="CHEBI:15377"/>
        <dbReference type="ChEBI" id="CHEBI:15378"/>
        <dbReference type="ChEBI" id="CHEBI:16526"/>
        <dbReference type="ChEBI" id="CHEBI:17544"/>
        <dbReference type="EC" id="4.2.1.1"/>
    </reaction>
</comment>
<evidence type="ECO:0000256" key="4">
    <source>
        <dbReference type="ARBA" id="ARBA00006365"/>
    </source>
</evidence>
<evidence type="ECO:0000256" key="10">
    <source>
        <dbReference type="RuleBase" id="RU367011"/>
    </source>
</evidence>
<dbReference type="EC" id="4.2.1.1" evidence="5 10"/>
<evidence type="ECO:0000256" key="2">
    <source>
        <dbReference type="ARBA" id="ARBA00002904"/>
    </source>
</evidence>
<evidence type="ECO:0000256" key="8">
    <source>
        <dbReference type="ARBA" id="ARBA00023239"/>
    </source>
</evidence>
<dbReference type="PROSITE" id="PS00162">
    <property type="entry name" value="ALPHA_CA_1"/>
    <property type="match status" value="1"/>
</dbReference>
<comment type="function">
    <text evidence="2 10">Reversible hydration of carbon dioxide.</text>
</comment>
<evidence type="ECO:0000313" key="12">
    <source>
        <dbReference type="EMBL" id="EXC22913.1"/>
    </source>
</evidence>
<dbReference type="CDD" id="cd03124">
    <property type="entry name" value="alpha_CA_prokaryotic_like"/>
    <property type="match status" value="1"/>
</dbReference>
<comment type="subcellular location">
    <subcellularLocation>
        <location evidence="3">Plastid</location>
        <location evidence="3">Chloroplast stroma</location>
    </subcellularLocation>
</comment>
<evidence type="ECO:0000256" key="7">
    <source>
        <dbReference type="ARBA" id="ARBA00022833"/>
    </source>
</evidence>
<dbReference type="AlphaFoldDB" id="W9S2N6"/>
<accession>W9S2N6</accession>
<dbReference type="eggNOG" id="KOG0382">
    <property type="taxonomic scope" value="Eukaryota"/>
</dbReference>
<organism evidence="12 13">
    <name type="scientific">Morus notabilis</name>
    <dbReference type="NCBI Taxonomy" id="981085"/>
    <lineage>
        <taxon>Eukaryota</taxon>
        <taxon>Viridiplantae</taxon>
        <taxon>Streptophyta</taxon>
        <taxon>Embryophyta</taxon>
        <taxon>Tracheophyta</taxon>
        <taxon>Spermatophyta</taxon>
        <taxon>Magnoliopsida</taxon>
        <taxon>eudicotyledons</taxon>
        <taxon>Gunneridae</taxon>
        <taxon>Pentapetalae</taxon>
        <taxon>rosids</taxon>
        <taxon>fabids</taxon>
        <taxon>Rosales</taxon>
        <taxon>Moraceae</taxon>
        <taxon>Moreae</taxon>
        <taxon>Morus</taxon>
    </lineage>
</organism>
<keyword evidence="8 10" id="KW-0456">Lyase</keyword>
<keyword evidence="7 10" id="KW-0862">Zinc</keyword>
<comment type="similarity">
    <text evidence="10">Belongs to the alpha-carbonic anhydrase family.</text>
</comment>
<evidence type="ECO:0000256" key="9">
    <source>
        <dbReference type="ARBA" id="ARBA00048348"/>
    </source>
</evidence>
<dbReference type="InterPro" id="IPR023561">
    <property type="entry name" value="Carbonic_anhydrase_a-class"/>
</dbReference>
<comment type="similarity">
    <text evidence="4">Belongs to the alpha-class carbonic anhydrase family.</text>
</comment>